<evidence type="ECO:0000256" key="2">
    <source>
        <dbReference type="ARBA" id="ARBA00001966"/>
    </source>
</evidence>
<evidence type="ECO:0000256" key="8">
    <source>
        <dbReference type="ARBA" id="ARBA00022553"/>
    </source>
</evidence>
<feature type="transmembrane region" description="Helical" evidence="19">
    <location>
        <begin position="178"/>
        <end position="197"/>
    </location>
</feature>
<keyword evidence="13" id="KW-0067">ATP-binding</keyword>
<evidence type="ECO:0000256" key="18">
    <source>
        <dbReference type="ARBA" id="ARBA00030800"/>
    </source>
</evidence>
<feature type="transmembrane region" description="Helical" evidence="19">
    <location>
        <begin position="218"/>
        <end position="239"/>
    </location>
</feature>
<evidence type="ECO:0000256" key="14">
    <source>
        <dbReference type="ARBA" id="ARBA00023004"/>
    </source>
</evidence>
<protein>
    <recommendedName>
        <fullName evidence="5">Oxygen sensor histidine kinase NreB</fullName>
        <ecNumber evidence="4">2.7.13.3</ecNumber>
    </recommendedName>
    <alternativeName>
        <fullName evidence="18">Nitrogen regulation protein B</fullName>
    </alternativeName>
</protein>
<keyword evidence="10" id="KW-0479">Metal-binding</keyword>
<feature type="transmembrane region" description="Helical" evidence="19">
    <location>
        <begin position="245"/>
        <end position="267"/>
    </location>
</feature>
<gene>
    <name evidence="21" type="ORF">ACIB24_11595</name>
</gene>
<dbReference type="InterPro" id="IPR005467">
    <property type="entry name" value="His_kinase_dom"/>
</dbReference>
<comment type="function">
    <text evidence="17">Member of the two-component regulatory system NreB/NreC involved in the control of dissimilatory nitrate/nitrite reduction in response to oxygen. NreB functions as a direct oxygen sensor histidine kinase which is autophosphorylated, in the absence of oxygen, probably at the conserved histidine residue, and transfers its phosphate group probably to a conserved aspartate residue of NreC. NreB/NreC activates the expression of the nitrate (narGHJI) and nitrite (nir) reductase operons, as well as the putative nitrate transporter gene narT.</text>
</comment>
<comment type="catalytic activity">
    <reaction evidence="1">
        <text>ATP + protein L-histidine = ADP + protein N-phospho-L-histidine.</text>
        <dbReference type="EC" id="2.7.13.3"/>
    </reaction>
</comment>
<dbReference type="CDD" id="cd16917">
    <property type="entry name" value="HATPase_UhpB-NarQ-NarX-like"/>
    <property type="match status" value="1"/>
</dbReference>
<evidence type="ECO:0000313" key="21">
    <source>
        <dbReference type="EMBL" id="MFI7587707.1"/>
    </source>
</evidence>
<dbReference type="InterPro" id="IPR036890">
    <property type="entry name" value="HATPase_C_sf"/>
</dbReference>
<evidence type="ECO:0000256" key="3">
    <source>
        <dbReference type="ARBA" id="ARBA00004496"/>
    </source>
</evidence>
<dbReference type="PRINTS" id="PR00344">
    <property type="entry name" value="BCTRLSENSOR"/>
</dbReference>
<organism evidence="21 22">
    <name type="scientific">Spongisporangium articulatum</name>
    <dbReference type="NCBI Taxonomy" id="3362603"/>
    <lineage>
        <taxon>Bacteria</taxon>
        <taxon>Bacillati</taxon>
        <taxon>Actinomycetota</taxon>
        <taxon>Actinomycetes</taxon>
        <taxon>Kineosporiales</taxon>
        <taxon>Kineosporiaceae</taxon>
        <taxon>Spongisporangium</taxon>
    </lineage>
</organism>
<keyword evidence="14" id="KW-0408">Iron</keyword>
<keyword evidence="19" id="KW-1133">Transmembrane helix</keyword>
<keyword evidence="7" id="KW-0963">Cytoplasm</keyword>
<accession>A0ABW8AP32</accession>
<dbReference type="InterPro" id="IPR050482">
    <property type="entry name" value="Sensor_HK_TwoCompSys"/>
</dbReference>
<dbReference type="InterPro" id="IPR011712">
    <property type="entry name" value="Sig_transdc_His_kin_sub3_dim/P"/>
</dbReference>
<dbReference type="EMBL" id="JBITLV010000003">
    <property type="protein sequence ID" value="MFI7587707.1"/>
    <property type="molecule type" value="Genomic_DNA"/>
</dbReference>
<keyword evidence="11" id="KW-0547">Nucleotide-binding</keyword>
<evidence type="ECO:0000256" key="5">
    <source>
        <dbReference type="ARBA" id="ARBA00017322"/>
    </source>
</evidence>
<evidence type="ECO:0000256" key="17">
    <source>
        <dbReference type="ARBA" id="ARBA00024827"/>
    </source>
</evidence>
<name>A0ABW8AP32_9ACTN</name>
<dbReference type="Pfam" id="PF02518">
    <property type="entry name" value="HATPase_c"/>
    <property type="match status" value="1"/>
</dbReference>
<evidence type="ECO:0000256" key="12">
    <source>
        <dbReference type="ARBA" id="ARBA00022777"/>
    </source>
</evidence>
<evidence type="ECO:0000256" key="7">
    <source>
        <dbReference type="ARBA" id="ARBA00022490"/>
    </source>
</evidence>
<dbReference type="Gene3D" id="1.20.5.1930">
    <property type="match status" value="1"/>
</dbReference>
<feature type="transmembrane region" description="Helical" evidence="19">
    <location>
        <begin position="140"/>
        <end position="158"/>
    </location>
</feature>
<evidence type="ECO:0000256" key="11">
    <source>
        <dbReference type="ARBA" id="ARBA00022741"/>
    </source>
</evidence>
<keyword evidence="19" id="KW-0812">Transmembrane</keyword>
<dbReference type="PANTHER" id="PTHR24421">
    <property type="entry name" value="NITRATE/NITRITE SENSOR PROTEIN NARX-RELATED"/>
    <property type="match status" value="1"/>
</dbReference>
<evidence type="ECO:0000256" key="15">
    <source>
        <dbReference type="ARBA" id="ARBA00023012"/>
    </source>
</evidence>
<proteinExistence type="predicted"/>
<evidence type="ECO:0000256" key="9">
    <source>
        <dbReference type="ARBA" id="ARBA00022679"/>
    </source>
</evidence>
<keyword evidence="9" id="KW-0808">Transferase</keyword>
<keyword evidence="8" id="KW-0597">Phosphoprotein</keyword>
<comment type="subcellular location">
    <subcellularLocation>
        <location evidence="3">Cytoplasm</location>
    </subcellularLocation>
</comment>
<keyword evidence="19" id="KW-0472">Membrane</keyword>
<dbReference type="EC" id="2.7.13.3" evidence="4"/>
<keyword evidence="15" id="KW-0902">Two-component regulatory system</keyword>
<feature type="transmembrane region" description="Helical" evidence="19">
    <location>
        <begin position="55"/>
        <end position="75"/>
    </location>
</feature>
<evidence type="ECO:0000256" key="19">
    <source>
        <dbReference type="SAM" id="Phobius"/>
    </source>
</evidence>
<evidence type="ECO:0000256" key="13">
    <source>
        <dbReference type="ARBA" id="ARBA00022840"/>
    </source>
</evidence>
<dbReference type="Proteomes" id="UP001612915">
    <property type="component" value="Unassembled WGS sequence"/>
</dbReference>
<keyword evidence="12 21" id="KW-0418">Kinase</keyword>
<comment type="cofactor">
    <cofactor evidence="2">
        <name>[4Fe-4S] cluster</name>
        <dbReference type="ChEBI" id="CHEBI:49883"/>
    </cofactor>
</comment>
<dbReference type="InterPro" id="IPR003594">
    <property type="entry name" value="HATPase_dom"/>
</dbReference>
<dbReference type="PANTHER" id="PTHR24421:SF10">
    <property type="entry name" value="NITRATE_NITRITE SENSOR PROTEIN NARQ"/>
    <property type="match status" value="1"/>
</dbReference>
<dbReference type="Pfam" id="PF07730">
    <property type="entry name" value="HisKA_3"/>
    <property type="match status" value="1"/>
</dbReference>
<evidence type="ECO:0000256" key="1">
    <source>
        <dbReference type="ARBA" id="ARBA00000085"/>
    </source>
</evidence>
<feature type="transmembrane region" description="Helical" evidence="19">
    <location>
        <begin position="21"/>
        <end position="43"/>
    </location>
</feature>
<keyword evidence="6" id="KW-0004">4Fe-4S</keyword>
<feature type="transmembrane region" description="Helical" evidence="19">
    <location>
        <begin position="105"/>
        <end position="128"/>
    </location>
</feature>
<dbReference type="SMART" id="SM00387">
    <property type="entry name" value="HATPase_c"/>
    <property type="match status" value="1"/>
</dbReference>
<evidence type="ECO:0000256" key="4">
    <source>
        <dbReference type="ARBA" id="ARBA00012438"/>
    </source>
</evidence>
<reference evidence="21 22" key="1">
    <citation type="submission" date="2024-10" db="EMBL/GenBank/DDBJ databases">
        <title>The Natural Products Discovery Center: Release of the First 8490 Sequenced Strains for Exploring Actinobacteria Biosynthetic Diversity.</title>
        <authorList>
            <person name="Kalkreuter E."/>
            <person name="Kautsar S.A."/>
            <person name="Yang D."/>
            <person name="Bader C.D."/>
            <person name="Teijaro C.N."/>
            <person name="Fluegel L."/>
            <person name="Davis C.M."/>
            <person name="Simpson J.R."/>
            <person name="Lauterbach L."/>
            <person name="Steele A.D."/>
            <person name="Gui C."/>
            <person name="Meng S."/>
            <person name="Li G."/>
            <person name="Viehrig K."/>
            <person name="Ye F."/>
            <person name="Su P."/>
            <person name="Kiefer A.F."/>
            <person name="Nichols A."/>
            <person name="Cepeda A.J."/>
            <person name="Yan W."/>
            <person name="Fan B."/>
            <person name="Jiang Y."/>
            <person name="Adhikari A."/>
            <person name="Zheng C.-J."/>
            <person name="Schuster L."/>
            <person name="Cowan T.M."/>
            <person name="Smanski M.J."/>
            <person name="Chevrette M.G."/>
            <person name="De Carvalho L.P.S."/>
            <person name="Shen B."/>
        </authorList>
    </citation>
    <scope>NUCLEOTIDE SEQUENCE [LARGE SCALE GENOMIC DNA]</scope>
    <source>
        <strain evidence="21 22">NPDC049639</strain>
    </source>
</reference>
<feature type="domain" description="Histidine kinase" evidence="20">
    <location>
        <begin position="504"/>
        <end position="592"/>
    </location>
</feature>
<comment type="caution">
    <text evidence="21">The sequence shown here is derived from an EMBL/GenBank/DDBJ whole genome shotgun (WGS) entry which is preliminary data.</text>
</comment>
<dbReference type="SUPFAM" id="SSF55874">
    <property type="entry name" value="ATPase domain of HSP90 chaperone/DNA topoisomerase II/histidine kinase"/>
    <property type="match status" value="1"/>
</dbReference>
<keyword evidence="22" id="KW-1185">Reference proteome</keyword>
<evidence type="ECO:0000259" key="20">
    <source>
        <dbReference type="PROSITE" id="PS50109"/>
    </source>
</evidence>
<feature type="transmembrane region" description="Helical" evidence="19">
    <location>
        <begin position="82"/>
        <end position="99"/>
    </location>
</feature>
<evidence type="ECO:0000256" key="6">
    <source>
        <dbReference type="ARBA" id="ARBA00022485"/>
    </source>
</evidence>
<dbReference type="PROSITE" id="PS50109">
    <property type="entry name" value="HIS_KIN"/>
    <property type="match status" value="1"/>
</dbReference>
<evidence type="ECO:0000313" key="22">
    <source>
        <dbReference type="Proteomes" id="UP001612915"/>
    </source>
</evidence>
<dbReference type="GO" id="GO:0016301">
    <property type="term" value="F:kinase activity"/>
    <property type="evidence" value="ECO:0007669"/>
    <property type="project" value="UniProtKB-KW"/>
</dbReference>
<evidence type="ECO:0000256" key="16">
    <source>
        <dbReference type="ARBA" id="ARBA00023014"/>
    </source>
</evidence>
<dbReference type="InterPro" id="IPR004358">
    <property type="entry name" value="Sig_transdc_His_kin-like_C"/>
</dbReference>
<dbReference type="Gene3D" id="3.30.565.10">
    <property type="entry name" value="Histidine kinase-like ATPase, C-terminal domain"/>
    <property type="match status" value="1"/>
</dbReference>
<evidence type="ECO:0000256" key="10">
    <source>
        <dbReference type="ARBA" id="ARBA00022723"/>
    </source>
</evidence>
<sequence>MPTADHMSSRSGGRTRWAQPLHVALLLVSALAVTDAVTVVVVVPRPPQVPHLTLAVALFAALGVVNVLLGVLAWWRRPHNRTGVLLCVCGFLFILAMAANSELPVLYPVGFVAGQATVAAVLHVLLAFPSGRLSGPADRVLVMAAYGVTAGFDTVRIARILTGDLLPGQESGFDRWFLIGQRTLGALVLLAAGAHLVTRVRGSRMRRPVAERRALAAVYGWGVVVLWFIPLSANVIAPALRWQPLPLFVAQTLALLTMPIAFSAGLLRGGFAHIGRIEELGATLASGAGGYPDLRSAVAGALGDPSADLVIPAPSGAPAPGRGRVLCRGSSGTFGAIEYDLEFIADPRPVIQVADVVSLALERDHLLAELVAGREQVVASRARLVEVADAERRRVVTQLHDVVQSRLVLAAAQLGAAVARPGVPADDGPAQGLVLQVRDRLDETLDEIRRLIQGLLPATLTDLGLVAAVEELLERTPLRSRLTLDDAGRGADVPDTVAFGAYAIVAEAVANAVKHSRATELVVDLARQPGRLVITVADDGRGGVRPGGVRPDGTGLGLQSMADRAEAMGGRLTIESPPGEGTLVRAELPCGS</sequence>
<keyword evidence="16" id="KW-0411">Iron-sulfur</keyword>
<dbReference type="RefSeq" id="WP_398279890.1">
    <property type="nucleotide sequence ID" value="NZ_JBITLV010000003.1"/>
</dbReference>